<evidence type="ECO:0000313" key="1">
    <source>
        <dbReference type="EnsemblMetazoa" id="PPA08214.1"/>
    </source>
</evidence>
<keyword evidence="2" id="KW-1185">Reference proteome</keyword>
<accession>A0A8R1Y866</accession>
<name>A0A454XZY3_PRIPA</name>
<proteinExistence type="predicted"/>
<reference evidence="1" key="2">
    <citation type="submission" date="2022-06" db="UniProtKB">
        <authorList>
            <consortium name="EnsemblMetazoa"/>
        </authorList>
    </citation>
    <scope>IDENTIFICATION</scope>
    <source>
        <strain evidence="1">PS312</strain>
    </source>
</reference>
<protein>
    <submittedName>
        <fullName evidence="1">Uncharacterized protein</fullName>
    </submittedName>
</protein>
<dbReference type="EnsemblMetazoa" id="PPA08214.1">
    <property type="protein sequence ID" value="PPA08214.1"/>
    <property type="gene ID" value="WBGene00097768"/>
</dbReference>
<accession>A0A454XZY3</accession>
<sequence>MAARRKILQLLISEQKNAVLHTSKRSADSKKLTEITTSYLDDQEKQYSMDSEPAELEAEISLIDDPLATAETIGFQLEREKKKSLNALEYEEKKLNNLGSNRLALDSDGLDTFLSVFFDKINFTDTQSLSSPIDKDEIALEEKLSDLRAGKVARLSKVRPSPVAANHIGVPIKKAFFKHFKVDIKTTNSELINTKLYARRMFN</sequence>
<reference evidence="2" key="1">
    <citation type="journal article" date="2008" name="Nat. Genet.">
        <title>The Pristionchus pacificus genome provides a unique perspective on nematode lifestyle and parasitism.</title>
        <authorList>
            <person name="Dieterich C."/>
            <person name="Clifton S.W."/>
            <person name="Schuster L.N."/>
            <person name="Chinwalla A."/>
            <person name="Delehaunty K."/>
            <person name="Dinkelacker I."/>
            <person name="Fulton L."/>
            <person name="Fulton R."/>
            <person name="Godfrey J."/>
            <person name="Minx P."/>
            <person name="Mitreva M."/>
            <person name="Roeseler W."/>
            <person name="Tian H."/>
            <person name="Witte H."/>
            <person name="Yang S.P."/>
            <person name="Wilson R.K."/>
            <person name="Sommer R.J."/>
        </authorList>
    </citation>
    <scope>NUCLEOTIDE SEQUENCE [LARGE SCALE GENOMIC DNA]</scope>
    <source>
        <strain evidence="2">PS312</strain>
    </source>
</reference>
<gene>
    <name evidence="1" type="primary">WBGene00097768</name>
</gene>
<dbReference type="AlphaFoldDB" id="A0A454XZY3"/>
<dbReference type="Proteomes" id="UP000005239">
    <property type="component" value="Unassembled WGS sequence"/>
</dbReference>
<organism evidence="1 2">
    <name type="scientific">Pristionchus pacificus</name>
    <name type="common">Parasitic nematode worm</name>
    <dbReference type="NCBI Taxonomy" id="54126"/>
    <lineage>
        <taxon>Eukaryota</taxon>
        <taxon>Metazoa</taxon>
        <taxon>Ecdysozoa</taxon>
        <taxon>Nematoda</taxon>
        <taxon>Chromadorea</taxon>
        <taxon>Rhabditida</taxon>
        <taxon>Rhabditina</taxon>
        <taxon>Diplogasteromorpha</taxon>
        <taxon>Diplogasteroidea</taxon>
        <taxon>Neodiplogasteridae</taxon>
        <taxon>Pristionchus</taxon>
    </lineage>
</organism>
<evidence type="ECO:0000313" key="2">
    <source>
        <dbReference type="Proteomes" id="UP000005239"/>
    </source>
</evidence>